<name>A0A1M2VDY9_TRAPU</name>
<reference evidence="4 5" key="1">
    <citation type="submission" date="2016-10" db="EMBL/GenBank/DDBJ databases">
        <title>Genome sequence of the basidiomycete white-rot fungus Trametes pubescens.</title>
        <authorList>
            <person name="Makela M.R."/>
            <person name="Granchi Z."/>
            <person name="Peng M."/>
            <person name="De Vries R.P."/>
            <person name="Grigoriev I."/>
            <person name="Riley R."/>
            <person name="Hilden K."/>
        </authorList>
    </citation>
    <scope>NUCLEOTIDE SEQUENCE [LARGE SCALE GENOMIC DNA]</scope>
    <source>
        <strain evidence="4 5">FBCC735</strain>
    </source>
</reference>
<evidence type="ECO:0000313" key="5">
    <source>
        <dbReference type="Proteomes" id="UP000184267"/>
    </source>
</evidence>
<dbReference type="Pfam" id="PF01926">
    <property type="entry name" value="MMR_HSR1"/>
    <property type="match status" value="1"/>
</dbReference>
<evidence type="ECO:0000256" key="2">
    <source>
        <dbReference type="ARBA" id="ARBA00023134"/>
    </source>
</evidence>
<dbReference type="AlphaFoldDB" id="A0A1M2VDY9"/>
<feature type="domain" description="OBG-type G" evidence="3">
    <location>
        <begin position="63"/>
        <end position="241"/>
    </location>
</feature>
<protein>
    <recommendedName>
        <fullName evidence="3">OBG-type G domain-containing protein</fullName>
    </recommendedName>
</protein>
<organism evidence="4 5">
    <name type="scientific">Trametes pubescens</name>
    <name type="common">White-rot fungus</name>
    <dbReference type="NCBI Taxonomy" id="154538"/>
    <lineage>
        <taxon>Eukaryota</taxon>
        <taxon>Fungi</taxon>
        <taxon>Dikarya</taxon>
        <taxon>Basidiomycota</taxon>
        <taxon>Agaricomycotina</taxon>
        <taxon>Agaricomycetes</taxon>
        <taxon>Polyporales</taxon>
        <taxon>Polyporaceae</taxon>
        <taxon>Trametes</taxon>
    </lineage>
</organism>
<dbReference type="SUPFAM" id="SSF52540">
    <property type="entry name" value="P-loop containing nucleoside triphosphate hydrolases"/>
    <property type="match status" value="1"/>
</dbReference>
<dbReference type="InterPro" id="IPR012675">
    <property type="entry name" value="Beta-grasp_dom_sf"/>
</dbReference>
<dbReference type="InterPro" id="IPR006073">
    <property type="entry name" value="GTP-bd"/>
</dbReference>
<dbReference type="InterPro" id="IPR027417">
    <property type="entry name" value="P-loop_NTPase"/>
</dbReference>
<evidence type="ECO:0000256" key="1">
    <source>
        <dbReference type="ARBA" id="ARBA00022741"/>
    </source>
</evidence>
<dbReference type="Proteomes" id="UP000184267">
    <property type="component" value="Unassembled WGS sequence"/>
</dbReference>
<keyword evidence="2" id="KW-0342">GTP-binding</keyword>
<dbReference type="PROSITE" id="PS51710">
    <property type="entry name" value="G_OBG"/>
    <property type="match status" value="1"/>
</dbReference>
<comment type="caution">
    <text evidence="4">The sequence shown here is derived from an EMBL/GenBank/DDBJ whole genome shotgun (WGS) entry which is preliminary data.</text>
</comment>
<gene>
    <name evidence="4" type="ORF">TRAPUB_3403</name>
</gene>
<dbReference type="CDD" id="cd01896">
    <property type="entry name" value="DRG"/>
    <property type="match status" value="1"/>
</dbReference>
<evidence type="ECO:0000313" key="4">
    <source>
        <dbReference type="EMBL" id="OJT05743.1"/>
    </source>
</evidence>
<dbReference type="GO" id="GO:0005525">
    <property type="term" value="F:GTP binding"/>
    <property type="evidence" value="ECO:0007669"/>
    <property type="project" value="UniProtKB-KW"/>
</dbReference>
<sequence length="308" mass="34098">MGIVEKATEYHLGLLKAKLARYRAQLLEPTSKSGGAGTGFDVQKSGDARVALIGFPSVGKAIPGVIEYQGARIQLLDLPGIVEGASEGRGRGRQVVATAKTADLILIMLDATKSEEQRRLLEIELDAVGIRLNKKKPDVVFKRKTTGGITINKTVPLTKTDEKTIRTILAGYKLHNCDIMIREDITTDEFIDVLIDVYNKIDAISLEQMDKLAREDHTVVISCELGLNLDYLIEKIWEELDLVKVYTKKRGVHPDLDDPVCMRKGATVEVGTARRSGPGYRNGRPDTVRRRASATAFIGRWRRTSDTL</sequence>
<dbReference type="EMBL" id="MNAD01001392">
    <property type="protein sequence ID" value="OJT05743.1"/>
    <property type="molecule type" value="Genomic_DNA"/>
</dbReference>
<dbReference type="PANTHER" id="PTHR43127">
    <property type="entry name" value="DEVELOPMENTALLY-REGULATED GTP-BINDING PROTEIN 2"/>
    <property type="match status" value="1"/>
</dbReference>
<evidence type="ECO:0000259" key="3">
    <source>
        <dbReference type="PROSITE" id="PS51710"/>
    </source>
</evidence>
<dbReference type="InterPro" id="IPR006074">
    <property type="entry name" value="GTP1-OBG_CS"/>
</dbReference>
<dbReference type="Gene3D" id="3.10.20.30">
    <property type="match status" value="1"/>
</dbReference>
<keyword evidence="5" id="KW-1185">Reference proteome</keyword>
<dbReference type="STRING" id="154538.A0A1M2VDY9"/>
<dbReference type="Pfam" id="PF16897">
    <property type="entry name" value="MMR_HSR1_Xtn"/>
    <property type="match status" value="1"/>
</dbReference>
<dbReference type="InterPro" id="IPR005225">
    <property type="entry name" value="Small_GTP-bd"/>
</dbReference>
<dbReference type="InterPro" id="IPR045001">
    <property type="entry name" value="DRG"/>
</dbReference>
<accession>A0A1M2VDY9</accession>
<dbReference type="Gene3D" id="6.10.140.1070">
    <property type="match status" value="2"/>
</dbReference>
<dbReference type="PROSITE" id="PS00905">
    <property type="entry name" value="GTP1_OBG"/>
    <property type="match status" value="1"/>
</dbReference>
<dbReference type="NCBIfam" id="TIGR00231">
    <property type="entry name" value="small_GTP"/>
    <property type="match status" value="1"/>
</dbReference>
<dbReference type="OrthoDB" id="603at2759"/>
<dbReference type="InterPro" id="IPR031167">
    <property type="entry name" value="G_OBG"/>
</dbReference>
<proteinExistence type="predicted"/>
<dbReference type="InterPro" id="IPR031662">
    <property type="entry name" value="GTP-binding_2"/>
</dbReference>
<dbReference type="GO" id="GO:0003924">
    <property type="term" value="F:GTPase activity"/>
    <property type="evidence" value="ECO:0007669"/>
    <property type="project" value="InterPro"/>
</dbReference>
<keyword evidence="1" id="KW-0547">Nucleotide-binding</keyword>
<dbReference type="OMA" id="DVCDQVH"/>